<accession>A0A8K0KBT5</accession>
<dbReference type="EMBL" id="KZ308592">
    <property type="protein sequence ID" value="KAG8232082.1"/>
    <property type="molecule type" value="Genomic_DNA"/>
</dbReference>
<name>A0A8K0KBT5_LADFU</name>
<comment type="caution">
    <text evidence="1">The sequence shown here is derived from an EMBL/GenBank/DDBJ whole genome shotgun (WGS) entry which is preliminary data.</text>
</comment>
<dbReference type="Proteomes" id="UP000792457">
    <property type="component" value="Unassembled WGS sequence"/>
</dbReference>
<evidence type="ECO:0008006" key="3">
    <source>
        <dbReference type="Google" id="ProtNLM"/>
    </source>
</evidence>
<protein>
    <recommendedName>
        <fullName evidence="3">DNA-directed DNA polymerase</fullName>
    </recommendedName>
</protein>
<dbReference type="OrthoDB" id="6600976at2759"/>
<reference evidence="1" key="2">
    <citation type="submission" date="2017-10" db="EMBL/GenBank/DDBJ databases">
        <title>Ladona fulva Genome sequencing and assembly.</title>
        <authorList>
            <person name="Murali S."/>
            <person name="Richards S."/>
            <person name="Bandaranaike D."/>
            <person name="Bellair M."/>
            <person name="Blankenburg K."/>
            <person name="Chao H."/>
            <person name="Dinh H."/>
            <person name="Doddapaneni H."/>
            <person name="Dugan-Rocha S."/>
            <person name="Elkadiri S."/>
            <person name="Gnanaolivu R."/>
            <person name="Hernandez B."/>
            <person name="Skinner E."/>
            <person name="Javaid M."/>
            <person name="Lee S."/>
            <person name="Li M."/>
            <person name="Ming W."/>
            <person name="Munidasa M."/>
            <person name="Muniz J."/>
            <person name="Nguyen L."/>
            <person name="Hughes D."/>
            <person name="Osuji N."/>
            <person name="Pu L.-L."/>
            <person name="Puazo M."/>
            <person name="Qu C."/>
            <person name="Quiroz J."/>
            <person name="Raj R."/>
            <person name="Weissenberger G."/>
            <person name="Xin Y."/>
            <person name="Zou X."/>
            <person name="Han Y."/>
            <person name="Worley K."/>
            <person name="Muzny D."/>
            <person name="Gibbs R."/>
        </authorList>
    </citation>
    <scope>NUCLEOTIDE SEQUENCE</scope>
    <source>
        <strain evidence="1">Sampled in the wild</strain>
    </source>
</reference>
<keyword evidence="2" id="KW-1185">Reference proteome</keyword>
<organism evidence="1 2">
    <name type="scientific">Ladona fulva</name>
    <name type="common">Scarce chaser dragonfly</name>
    <name type="synonym">Libellula fulva</name>
    <dbReference type="NCBI Taxonomy" id="123851"/>
    <lineage>
        <taxon>Eukaryota</taxon>
        <taxon>Metazoa</taxon>
        <taxon>Ecdysozoa</taxon>
        <taxon>Arthropoda</taxon>
        <taxon>Hexapoda</taxon>
        <taxon>Insecta</taxon>
        <taxon>Pterygota</taxon>
        <taxon>Palaeoptera</taxon>
        <taxon>Odonata</taxon>
        <taxon>Epiprocta</taxon>
        <taxon>Anisoptera</taxon>
        <taxon>Libelluloidea</taxon>
        <taxon>Libellulidae</taxon>
        <taxon>Ladona</taxon>
    </lineage>
</organism>
<dbReference type="AlphaFoldDB" id="A0A8K0KBT5"/>
<evidence type="ECO:0000313" key="1">
    <source>
        <dbReference type="EMBL" id="KAG8232082.1"/>
    </source>
</evidence>
<proteinExistence type="predicted"/>
<evidence type="ECO:0000313" key="2">
    <source>
        <dbReference type="Proteomes" id="UP000792457"/>
    </source>
</evidence>
<reference evidence="1" key="1">
    <citation type="submission" date="2013-04" db="EMBL/GenBank/DDBJ databases">
        <authorList>
            <person name="Qu J."/>
            <person name="Murali S.C."/>
            <person name="Bandaranaike D."/>
            <person name="Bellair M."/>
            <person name="Blankenburg K."/>
            <person name="Chao H."/>
            <person name="Dinh H."/>
            <person name="Doddapaneni H."/>
            <person name="Downs B."/>
            <person name="Dugan-Rocha S."/>
            <person name="Elkadiri S."/>
            <person name="Gnanaolivu R.D."/>
            <person name="Hernandez B."/>
            <person name="Javaid M."/>
            <person name="Jayaseelan J.C."/>
            <person name="Lee S."/>
            <person name="Li M."/>
            <person name="Ming W."/>
            <person name="Munidasa M."/>
            <person name="Muniz J."/>
            <person name="Nguyen L."/>
            <person name="Ongeri F."/>
            <person name="Osuji N."/>
            <person name="Pu L.-L."/>
            <person name="Puazo M."/>
            <person name="Qu C."/>
            <person name="Quiroz J."/>
            <person name="Raj R."/>
            <person name="Weissenberger G."/>
            <person name="Xin Y."/>
            <person name="Zou X."/>
            <person name="Han Y."/>
            <person name="Richards S."/>
            <person name="Worley K."/>
            <person name="Muzny D."/>
            <person name="Gibbs R."/>
        </authorList>
    </citation>
    <scope>NUCLEOTIDE SEQUENCE</scope>
    <source>
        <strain evidence="1">Sampled in the wild</strain>
    </source>
</reference>
<gene>
    <name evidence="1" type="ORF">J437_LFUL012440</name>
</gene>
<sequence length="205" mass="23562">MLCNQGSPYGWSKMPLQALHATHSLFVLVTLDIVGPLQRTQRRKLDEDRLPPQELFYSHLTQEAVSDSDFDFSQNSSQGGKLDEDRLPPQRLFYSHLTQEAASDADFDFSQSVWNEFESKILGEYSNLYMKTDAILLADVFENFRNICQATYKLDAAWYFTSPGLAYDAILKNMCMNKYQLNAAWYYTAPGLVFDAMLKYTNINL</sequence>